<dbReference type="UniPathway" id="UPA00558"/>
<comment type="pathway">
    <text evidence="2">Lipid metabolism.</text>
</comment>
<dbReference type="GO" id="GO:0004609">
    <property type="term" value="F:phosphatidylserine decarboxylase activity"/>
    <property type="evidence" value="ECO:0007669"/>
    <property type="project" value="UniProtKB-EC"/>
</dbReference>
<keyword evidence="9 13" id="KW-0456">Lyase</keyword>
<dbReference type="RefSeq" id="WP_013023546.1">
    <property type="nucleotide sequence ID" value="NC_013949.1"/>
</dbReference>
<evidence type="ECO:0000256" key="10">
    <source>
        <dbReference type="ARBA" id="ARBA00023264"/>
    </source>
</evidence>
<evidence type="ECO:0000256" key="12">
    <source>
        <dbReference type="ARBA" id="ARBA00024326"/>
    </source>
</evidence>
<evidence type="ECO:0000313" key="14">
    <source>
        <dbReference type="Proteomes" id="UP000001522"/>
    </source>
</evidence>
<evidence type="ECO:0000256" key="6">
    <source>
        <dbReference type="ARBA" id="ARBA00023098"/>
    </source>
</evidence>
<comment type="pathway">
    <text evidence="12">Phospholipid metabolism; phosphatidylethanolamine biosynthesis.</text>
</comment>
<evidence type="ECO:0000256" key="5">
    <source>
        <dbReference type="ARBA" id="ARBA00022793"/>
    </source>
</evidence>
<evidence type="ECO:0000256" key="7">
    <source>
        <dbReference type="ARBA" id="ARBA00023145"/>
    </source>
</evidence>
<evidence type="ECO:0000256" key="9">
    <source>
        <dbReference type="ARBA" id="ARBA00023239"/>
    </source>
</evidence>
<reference evidence="13 14" key="1">
    <citation type="journal article" date="2010" name="BMC Genomics">
        <title>Comparative genomics and proteomics of Helicobacter mustelae, an ulcerogenic and carcinogenic gastric pathogen.</title>
        <authorList>
            <person name="O'Toole P.W."/>
            <person name="Snelling W.J."/>
            <person name="Canchaya C."/>
            <person name="Forde B.M."/>
            <person name="Hardie K.R."/>
            <person name="Josenhans C."/>
            <person name="Graham R.L.J."/>
            <person name="McMullan G."/>
            <person name="Parkhill J."/>
            <person name="Belda E."/>
            <person name="Bentley S.D."/>
        </authorList>
    </citation>
    <scope>NUCLEOTIDE SEQUENCE [LARGE SCALE GENOMIC DNA]</scope>
    <source>
        <strain evidence="14">ATCC 43772 / LMG 18044 / NCTC 12198 / 12198</strain>
    </source>
</reference>
<keyword evidence="14" id="KW-1185">Reference proteome</keyword>
<protein>
    <recommendedName>
        <fullName evidence="3">phosphatidylserine decarboxylase</fullName>
        <ecNumber evidence="3">4.1.1.65</ecNumber>
    </recommendedName>
</protein>
<dbReference type="eggNOG" id="COG0688">
    <property type="taxonomic scope" value="Bacteria"/>
</dbReference>
<keyword evidence="6" id="KW-0443">Lipid metabolism</keyword>
<gene>
    <name evidence="13" type="primary">psd</name>
    <name evidence="13" type="ordered locus">HMU12240</name>
</gene>
<dbReference type="NCBIfam" id="NF003038">
    <property type="entry name" value="PRK03934.1"/>
    <property type="match status" value="1"/>
</dbReference>
<dbReference type="PANTHER" id="PTHR10067:SF6">
    <property type="entry name" value="PHOSPHATIDYLSERINE DECARBOXYLASE PROENZYME, MITOCHONDRIAL"/>
    <property type="match status" value="1"/>
</dbReference>
<dbReference type="EC" id="4.1.1.65" evidence="3"/>
<dbReference type="InterPro" id="IPR033177">
    <property type="entry name" value="PSD-B"/>
</dbReference>
<evidence type="ECO:0000256" key="4">
    <source>
        <dbReference type="ARBA" id="ARBA00022516"/>
    </source>
</evidence>
<keyword evidence="4" id="KW-0444">Lipid biosynthesis</keyword>
<dbReference type="NCBIfam" id="TIGR00163">
    <property type="entry name" value="PS_decarb"/>
    <property type="match status" value="1"/>
</dbReference>
<keyword evidence="8" id="KW-0594">Phospholipid biosynthesis</keyword>
<evidence type="ECO:0000256" key="8">
    <source>
        <dbReference type="ARBA" id="ARBA00023209"/>
    </source>
</evidence>
<dbReference type="InterPro" id="IPR003817">
    <property type="entry name" value="PS_Dcarbxylase"/>
</dbReference>
<dbReference type="GO" id="GO:0006646">
    <property type="term" value="P:phosphatidylethanolamine biosynthetic process"/>
    <property type="evidence" value="ECO:0007669"/>
    <property type="project" value="UniProtKB-UniPathway"/>
</dbReference>
<comment type="cofactor">
    <cofactor evidence="1">
        <name>pyruvate</name>
        <dbReference type="ChEBI" id="CHEBI:15361"/>
    </cofactor>
</comment>
<proteinExistence type="predicted"/>
<dbReference type="Proteomes" id="UP000001522">
    <property type="component" value="Chromosome"/>
</dbReference>
<name>D3UJ03_HELM1</name>
<evidence type="ECO:0000256" key="2">
    <source>
        <dbReference type="ARBA" id="ARBA00005189"/>
    </source>
</evidence>
<dbReference type="HOGENOM" id="CLU_029061_4_0_7"/>
<keyword evidence="5" id="KW-0210">Decarboxylase</keyword>
<dbReference type="AlphaFoldDB" id="D3UJ03"/>
<dbReference type="STRING" id="679897.HMU12240"/>
<dbReference type="EMBL" id="FN555004">
    <property type="protein sequence ID" value="CBG40478.1"/>
    <property type="molecule type" value="Genomic_DNA"/>
</dbReference>
<keyword evidence="7" id="KW-0865">Zymogen</keyword>
<evidence type="ECO:0000256" key="3">
    <source>
        <dbReference type="ARBA" id="ARBA00012243"/>
    </source>
</evidence>
<keyword evidence="11" id="KW-0670">Pyruvate</keyword>
<dbReference type="Pfam" id="PF02666">
    <property type="entry name" value="PS_Dcarbxylase"/>
    <property type="match status" value="1"/>
</dbReference>
<sequence>MTNKISRIFGRFAGHAFPAWIQRFINRMYVRIFDIDLSDFHGVEHYKTLNALFTRALKNKRSFDEDPSIMISPTDSLVTEFGQVCQGRALQIKGMEYSVSQLLGEELGQGYGFINYYLSPRDYHRYHSPCDLEVLEVRYFGGKLLPVNMPSLKKNQNLFIQNERVVIVAKDKNGERFFFVAVGALNVGKMLVHFEPRVQTNAIANQDSNFSYERSIFLKKGQEIGMFEMGSTVVVFGKHLSLDIALGQKVLFGQSIGRF</sequence>
<dbReference type="PANTHER" id="PTHR10067">
    <property type="entry name" value="PHOSPHATIDYLSERINE DECARBOXYLASE"/>
    <property type="match status" value="1"/>
</dbReference>
<dbReference type="KEGG" id="hms:HMU12240"/>
<evidence type="ECO:0000256" key="1">
    <source>
        <dbReference type="ARBA" id="ARBA00001928"/>
    </source>
</evidence>
<evidence type="ECO:0000256" key="11">
    <source>
        <dbReference type="ARBA" id="ARBA00023317"/>
    </source>
</evidence>
<evidence type="ECO:0000313" key="13">
    <source>
        <dbReference type="EMBL" id="CBG40478.1"/>
    </source>
</evidence>
<keyword evidence="10" id="KW-1208">Phospholipid metabolism</keyword>
<accession>D3UJ03</accession>
<organism evidence="13 14">
    <name type="scientific">Helicobacter mustelae (strain ATCC 43772 / CCUG 25715 / CIP 103759 / LMG 18044 / NCTC 12198 / R85-136P)</name>
    <name type="common">Campylobacter mustelae</name>
    <dbReference type="NCBI Taxonomy" id="679897"/>
    <lineage>
        <taxon>Bacteria</taxon>
        <taxon>Pseudomonadati</taxon>
        <taxon>Campylobacterota</taxon>
        <taxon>Epsilonproteobacteria</taxon>
        <taxon>Campylobacterales</taxon>
        <taxon>Helicobacteraceae</taxon>
        <taxon>Helicobacter</taxon>
    </lineage>
</organism>